<evidence type="ECO:0000259" key="1">
    <source>
        <dbReference type="Pfam" id="PF16998"/>
    </source>
</evidence>
<dbReference type="Proteomes" id="UP000193083">
    <property type="component" value="Unassembled WGS sequence"/>
</dbReference>
<accession>A0A1X7NUH6</accession>
<protein>
    <submittedName>
        <fullName evidence="2">Outer membrane surface antigen</fullName>
    </submittedName>
</protein>
<keyword evidence="3" id="KW-1185">Reference proteome</keyword>
<sequence length="113" mass="12327">MSLSKIEADRSILTSAVETTPAVSSEAISDQTTIRNAVSSANLDELSGKPLAWANVDTQSRGSIFDVVETRKKDVLCRRFRTSRESFDGVAIYAGEACLGRDGAWYMRAFSQS</sequence>
<name>A0A1X7NUH6_9HYPH</name>
<reference evidence="2 3" key="1">
    <citation type="submission" date="2017-04" db="EMBL/GenBank/DDBJ databases">
        <authorList>
            <person name="Afonso C.L."/>
            <person name="Miller P.J."/>
            <person name="Scott M.A."/>
            <person name="Spackman E."/>
            <person name="Goraichik I."/>
            <person name="Dimitrov K.M."/>
            <person name="Suarez D.L."/>
            <person name="Swayne D.E."/>
        </authorList>
    </citation>
    <scope>NUCLEOTIDE SEQUENCE [LARGE SCALE GENOMIC DNA]</scope>
    <source>
        <strain evidence="2 3">B5P</strain>
    </source>
</reference>
<feature type="domain" description="Surface antigen" evidence="1">
    <location>
        <begin position="7"/>
        <end position="111"/>
    </location>
</feature>
<dbReference type="RefSeq" id="WP_244561731.1">
    <property type="nucleotide sequence ID" value="NZ_FXBL01000004.1"/>
</dbReference>
<evidence type="ECO:0000313" key="2">
    <source>
        <dbReference type="EMBL" id="SMH41296.1"/>
    </source>
</evidence>
<evidence type="ECO:0000313" key="3">
    <source>
        <dbReference type="Proteomes" id="UP000193083"/>
    </source>
</evidence>
<proteinExistence type="predicted"/>
<dbReference type="InterPro" id="IPR032635">
    <property type="entry name" value="Anti_2"/>
</dbReference>
<dbReference type="Pfam" id="PF16998">
    <property type="entry name" value="17kDa_Anti_2"/>
    <property type="match status" value="1"/>
</dbReference>
<dbReference type="AlphaFoldDB" id="A0A1X7NUH6"/>
<dbReference type="EMBL" id="FXBL01000004">
    <property type="protein sequence ID" value="SMH41296.1"/>
    <property type="molecule type" value="Genomic_DNA"/>
</dbReference>
<organism evidence="2 3">
    <name type="scientific">Mesorhizobium australicum</name>
    <dbReference type="NCBI Taxonomy" id="536018"/>
    <lineage>
        <taxon>Bacteria</taxon>
        <taxon>Pseudomonadati</taxon>
        <taxon>Pseudomonadota</taxon>
        <taxon>Alphaproteobacteria</taxon>
        <taxon>Hyphomicrobiales</taxon>
        <taxon>Phyllobacteriaceae</taxon>
        <taxon>Mesorhizobium</taxon>
    </lineage>
</organism>
<gene>
    <name evidence="2" type="ORF">SAMN02982922_2526</name>
</gene>